<organism evidence="9 10">
    <name type="scientific">Gilvimarinus algae</name>
    <dbReference type="NCBI Taxonomy" id="3058037"/>
    <lineage>
        <taxon>Bacteria</taxon>
        <taxon>Pseudomonadati</taxon>
        <taxon>Pseudomonadota</taxon>
        <taxon>Gammaproteobacteria</taxon>
        <taxon>Cellvibrionales</taxon>
        <taxon>Cellvibrionaceae</taxon>
        <taxon>Gilvimarinus</taxon>
    </lineage>
</organism>
<keyword evidence="7" id="KW-0676">Redox-active center</keyword>
<accession>A0ABT8TJV3</accession>
<keyword evidence="5 8" id="KW-1133">Transmembrane helix</keyword>
<feature type="transmembrane region" description="Helical" evidence="8">
    <location>
        <begin position="74"/>
        <end position="96"/>
    </location>
</feature>
<name>A0ABT8TJV3_9GAMM</name>
<evidence type="ECO:0000256" key="3">
    <source>
        <dbReference type="ARBA" id="ARBA00022692"/>
    </source>
</evidence>
<gene>
    <name evidence="9" type="ORF">QWI16_15810</name>
</gene>
<proteinExistence type="predicted"/>
<keyword evidence="4" id="KW-0249">Electron transport</keyword>
<reference evidence="9" key="1">
    <citation type="submission" date="2023-07" db="EMBL/GenBank/DDBJ databases">
        <title>Gilvimarinus algae sp. nov., isolated from the surface of Kelp.</title>
        <authorList>
            <person name="Sun Y.Y."/>
            <person name="Gong Y."/>
            <person name="Du Z.J."/>
        </authorList>
    </citation>
    <scope>NUCLEOTIDE SEQUENCE</scope>
    <source>
        <strain evidence="9">SDUM040014</strain>
    </source>
</reference>
<evidence type="ECO:0000256" key="7">
    <source>
        <dbReference type="ARBA" id="ARBA00023284"/>
    </source>
</evidence>
<keyword evidence="6 8" id="KW-0472">Membrane</keyword>
<evidence type="ECO:0000256" key="8">
    <source>
        <dbReference type="SAM" id="Phobius"/>
    </source>
</evidence>
<comment type="subcellular location">
    <subcellularLocation>
        <location evidence="1">Cell membrane</location>
        <topology evidence="1">Multi-pass membrane protein</topology>
    </subcellularLocation>
</comment>
<dbReference type="EMBL" id="JAULRT010000062">
    <property type="protein sequence ID" value="MDO3383648.1"/>
    <property type="molecule type" value="Genomic_DNA"/>
</dbReference>
<evidence type="ECO:0000313" key="9">
    <source>
        <dbReference type="EMBL" id="MDO3383648.1"/>
    </source>
</evidence>
<dbReference type="Pfam" id="PF02600">
    <property type="entry name" value="DsbB"/>
    <property type="match status" value="1"/>
</dbReference>
<evidence type="ECO:0000256" key="6">
    <source>
        <dbReference type="ARBA" id="ARBA00023136"/>
    </source>
</evidence>
<dbReference type="PANTHER" id="PTHR36570">
    <property type="entry name" value="DISULFIDE BOND FORMATION PROTEIN B"/>
    <property type="match status" value="1"/>
</dbReference>
<dbReference type="RefSeq" id="WP_302714569.1">
    <property type="nucleotide sequence ID" value="NZ_JAULRT010000062.1"/>
</dbReference>
<evidence type="ECO:0000313" key="10">
    <source>
        <dbReference type="Proteomes" id="UP001168380"/>
    </source>
</evidence>
<evidence type="ECO:0000256" key="4">
    <source>
        <dbReference type="ARBA" id="ARBA00022982"/>
    </source>
</evidence>
<feature type="transmembrane region" description="Helical" evidence="8">
    <location>
        <begin position="48"/>
        <end position="67"/>
    </location>
</feature>
<dbReference type="SUPFAM" id="SSF158442">
    <property type="entry name" value="DsbB-like"/>
    <property type="match status" value="1"/>
</dbReference>
<dbReference type="Proteomes" id="UP001168380">
    <property type="component" value="Unassembled WGS sequence"/>
</dbReference>
<evidence type="ECO:0000256" key="5">
    <source>
        <dbReference type="ARBA" id="ARBA00022989"/>
    </source>
</evidence>
<dbReference type="InterPro" id="IPR003752">
    <property type="entry name" value="DiS_bond_form_DsbB/BdbC"/>
</dbReference>
<protein>
    <submittedName>
        <fullName evidence="9">Disulfide bond formation protein B</fullName>
    </submittedName>
</protein>
<comment type="caution">
    <text evidence="9">The sequence shown here is derived from an EMBL/GenBank/DDBJ whole genome shotgun (WGS) entry which is preliminary data.</text>
</comment>
<evidence type="ECO:0000256" key="2">
    <source>
        <dbReference type="ARBA" id="ARBA00022475"/>
    </source>
</evidence>
<dbReference type="PANTHER" id="PTHR36570:SF2">
    <property type="entry name" value="DISULFIDE BOND FORMATION PROTEIN B"/>
    <property type="match status" value="1"/>
</dbReference>
<dbReference type="InterPro" id="IPR050183">
    <property type="entry name" value="DsbB"/>
</dbReference>
<keyword evidence="4" id="KW-0813">Transport</keyword>
<sequence length="174" mass="19341">MGKYVGRLLQAAGCRYFWWFVAGLMLALEGGALYFQHVLHYYPCELCIYVRVWVAAIFILSLLALGLKRWFWGQVLVSLVGLGLSIGLALETWGLIQVEYGIGSGGACGFKANFPEWAPLDTWMPWMFEVQDLCQATPEFFWGVSMTHGLIVTSAGLIALFLCAVMGAIFRRGA</sequence>
<dbReference type="InterPro" id="IPR023380">
    <property type="entry name" value="DsbB-like_sf"/>
</dbReference>
<feature type="transmembrane region" description="Helical" evidence="8">
    <location>
        <begin position="150"/>
        <end position="170"/>
    </location>
</feature>
<keyword evidence="3 8" id="KW-0812">Transmembrane</keyword>
<keyword evidence="10" id="KW-1185">Reference proteome</keyword>
<feature type="transmembrane region" description="Helical" evidence="8">
    <location>
        <begin position="16"/>
        <end position="36"/>
    </location>
</feature>
<keyword evidence="2" id="KW-1003">Cell membrane</keyword>
<evidence type="ECO:0000256" key="1">
    <source>
        <dbReference type="ARBA" id="ARBA00004651"/>
    </source>
</evidence>
<dbReference type="Gene3D" id="1.20.1550.10">
    <property type="entry name" value="DsbB-like"/>
    <property type="match status" value="1"/>
</dbReference>